<feature type="transmembrane region" description="Helical" evidence="1">
    <location>
        <begin position="67"/>
        <end position="84"/>
    </location>
</feature>
<accession>A0AAE6IZ56</accession>
<dbReference type="EMBL" id="CP043435">
    <property type="protein sequence ID" value="QEL45115.1"/>
    <property type="molecule type" value="Genomic_DNA"/>
</dbReference>
<keyword evidence="1" id="KW-1133">Transmembrane helix</keyword>
<feature type="transmembrane region" description="Helical" evidence="1">
    <location>
        <begin position="113"/>
        <end position="137"/>
    </location>
</feature>
<feature type="transmembrane region" description="Helical" evidence="1">
    <location>
        <begin position="12"/>
        <end position="32"/>
    </location>
</feature>
<reference evidence="2 3" key="1">
    <citation type="submission" date="2019-08" db="EMBL/GenBank/DDBJ databases">
        <title>Complete genomes of the Campylobacter fetus subsp. venerealis, Campylobacter lari subsp. concheus, Campylobacter sputorum bv. sputorum and Campylobacter volucris type strains.</title>
        <authorList>
            <person name="Miller W.G."/>
            <person name="Yee E."/>
        </authorList>
    </citation>
    <scope>NUCLEOTIDE SEQUENCE [LARGE SCALE GENOMIC DNA]</scope>
    <source>
        <strain evidence="2 3">NCTC 10354</strain>
    </source>
</reference>
<feature type="transmembrane region" description="Helical" evidence="1">
    <location>
        <begin position="143"/>
        <end position="163"/>
    </location>
</feature>
<dbReference type="AlphaFoldDB" id="A0AAE6IZ56"/>
<keyword evidence="1" id="KW-0812">Transmembrane</keyword>
<evidence type="ECO:0000256" key="1">
    <source>
        <dbReference type="SAM" id="Phobius"/>
    </source>
</evidence>
<dbReference type="Proteomes" id="UP000322035">
    <property type="component" value="Chromosome"/>
</dbReference>
<feature type="transmembrane region" description="Helical" evidence="1">
    <location>
        <begin position="38"/>
        <end position="55"/>
    </location>
</feature>
<proteinExistence type="predicted"/>
<sequence length="168" mass="20113">MQTFSSMQRNSVNLLSLRFIVFCAMLIAYEILSSTSHIVPPFIGLFFAYIVILKNESERNMNNFDKRWYLAILFLIFAEQIHGFELFSTILNFLIFYYFIHDWLKVNMKWRQCLLIIFIFSGYIGTLLMSNLILYILNQPRLWISYEYLIYIVVESVIAILLFKERVL</sequence>
<evidence type="ECO:0000313" key="3">
    <source>
        <dbReference type="Proteomes" id="UP000322035"/>
    </source>
</evidence>
<organism evidence="2 3">
    <name type="scientific">Campylobacter fetus subsp. venerealis NCTC 10354</name>
    <dbReference type="NCBI Taxonomy" id="983328"/>
    <lineage>
        <taxon>Bacteria</taxon>
        <taxon>Pseudomonadati</taxon>
        <taxon>Campylobacterota</taxon>
        <taxon>Epsilonproteobacteria</taxon>
        <taxon>Campylobacterales</taxon>
        <taxon>Campylobacteraceae</taxon>
        <taxon>Campylobacter</taxon>
        <taxon>Campylobacter fetus subsp. venerealis bv. venerealis</taxon>
    </lineage>
</organism>
<protein>
    <submittedName>
        <fullName evidence="2">Membrane protein</fullName>
    </submittedName>
</protein>
<evidence type="ECO:0000313" key="2">
    <source>
        <dbReference type="EMBL" id="QEL45115.1"/>
    </source>
</evidence>
<gene>
    <name evidence="2" type="ORF">CFVT_1172</name>
</gene>
<name>A0AAE6IZ56_CAMFE</name>
<keyword evidence="1" id="KW-0472">Membrane</keyword>